<dbReference type="InterPro" id="IPR016163">
    <property type="entry name" value="Ald_DH_C"/>
</dbReference>
<accession>A0ABN2Y4X0</accession>
<feature type="domain" description="Aldehyde dehydrogenase" evidence="4">
    <location>
        <begin position="18"/>
        <end position="465"/>
    </location>
</feature>
<dbReference type="InterPro" id="IPR016160">
    <property type="entry name" value="Ald_DH_CS_CYS"/>
</dbReference>
<protein>
    <submittedName>
        <fullName evidence="5">Aldehyde dehydrogenase family protein</fullName>
    </submittedName>
</protein>
<comment type="similarity">
    <text evidence="3">Belongs to the aldehyde dehydrogenase family.</text>
</comment>
<dbReference type="CDD" id="cd07106">
    <property type="entry name" value="ALDH_AldA-AAD23400"/>
    <property type="match status" value="1"/>
</dbReference>
<dbReference type="PROSITE" id="PS00687">
    <property type="entry name" value="ALDEHYDE_DEHYDR_GLU"/>
    <property type="match status" value="1"/>
</dbReference>
<dbReference type="Pfam" id="PF00171">
    <property type="entry name" value="Aldedh"/>
    <property type="match status" value="1"/>
</dbReference>
<dbReference type="InterPro" id="IPR029510">
    <property type="entry name" value="Ald_DH_CS_GLU"/>
</dbReference>
<gene>
    <name evidence="5" type="ORF">GCM10009824_23030</name>
</gene>
<evidence type="ECO:0000256" key="3">
    <source>
        <dbReference type="RuleBase" id="RU003345"/>
    </source>
</evidence>
<evidence type="ECO:0000313" key="6">
    <source>
        <dbReference type="Proteomes" id="UP001500166"/>
    </source>
</evidence>
<dbReference type="Gene3D" id="3.40.309.10">
    <property type="entry name" value="Aldehyde Dehydrogenase, Chain A, domain 2"/>
    <property type="match status" value="1"/>
</dbReference>
<proteinExistence type="inferred from homology"/>
<dbReference type="InterPro" id="IPR016161">
    <property type="entry name" value="Ald_DH/histidinol_DH"/>
</dbReference>
<dbReference type="InterPro" id="IPR044086">
    <property type="entry name" value="LUC3-like"/>
</dbReference>
<dbReference type="Gene3D" id="3.40.605.10">
    <property type="entry name" value="Aldehyde Dehydrogenase, Chain A, domain 1"/>
    <property type="match status" value="1"/>
</dbReference>
<evidence type="ECO:0000256" key="2">
    <source>
        <dbReference type="PROSITE-ProRule" id="PRU10007"/>
    </source>
</evidence>
<dbReference type="InterPro" id="IPR016162">
    <property type="entry name" value="Ald_DH_N"/>
</dbReference>
<feature type="active site" evidence="2">
    <location>
        <position position="242"/>
    </location>
</feature>
<dbReference type="PROSITE" id="PS00070">
    <property type="entry name" value="ALDEHYDE_DEHYDR_CYS"/>
    <property type="match status" value="1"/>
</dbReference>
<evidence type="ECO:0000259" key="4">
    <source>
        <dbReference type="Pfam" id="PF00171"/>
    </source>
</evidence>
<dbReference type="InterPro" id="IPR015590">
    <property type="entry name" value="Aldehyde_DH_dom"/>
</dbReference>
<dbReference type="Proteomes" id="UP001500166">
    <property type="component" value="Unassembled WGS sequence"/>
</dbReference>
<comment type="caution">
    <text evidence="5">The sequence shown here is derived from an EMBL/GenBank/DDBJ whole genome shotgun (WGS) entry which is preliminary data.</text>
</comment>
<dbReference type="SUPFAM" id="SSF53720">
    <property type="entry name" value="ALDH-like"/>
    <property type="match status" value="1"/>
</dbReference>
<dbReference type="RefSeq" id="WP_344225175.1">
    <property type="nucleotide sequence ID" value="NZ_BAAAQA010000025.1"/>
</dbReference>
<dbReference type="PANTHER" id="PTHR11699">
    <property type="entry name" value="ALDEHYDE DEHYDROGENASE-RELATED"/>
    <property type="match status" value="1"/>
</dbReference>
<keyword evidence="6" id="KW-1185">Reference proteome</keyword>
<sequence length="468" mass="49288">MSAYQELLSAIENPAGREILDPATGELVGKVHESTVAELNQAIEAARAAQPEWAASGHAKRSEFLHRAADAVEANAEALAELLSREQGKPIKNGPNAAFEVGACAAWLRANADTPMEPEVLVDDESGKAELHYMPLGVVGAIGPWNWPMMITVWQVAASLRMGSTVVVKPSEYTPLSVLGLIHVLNQALPSDVLHVVPGGGEIGQALTEHDGIDKIMFTGSTKTGQAIMRSAADGLARLTLELGGNDAGVVLPDVDAQKIAGDLFWGAFINTGQTCAALKRLYVHEDVYDDVCDALVAVAQQMPMGNGREEQNVLGPLQNKQQYDIVAGLVEDAKNGGGRVLIGGDPEAEQPGYFYPTTLVADLPNDNPLVAQEQFGPALPIIKYSDLDEAIAMANGLDVGLGASVWSSDPGAAVEVAQRIEAGTVWINKHGAVDPRVPFGGIKSSGYGLEFGVEGLKSVAAPKVISR</sequence>
<dbReference type="EMBL" id="BAAAQA010000025">
    <property type="protein sequence ID" value="GAA2120925.1"/>
    <property type="molecule type" value="Genomic_DNA"/>
</dbReference>
<keyword evidence="1 3" id="KW-0560">Oxidoreductase</keyword>
<reference evidence="5 6" key="1">
    <citation type="journal article" date="2019" name="Int. J. Syst. Evol. Microbiol.">
        <title>The Global Catalogue of Microorganisms (GCM) 10K type strain sequencing project: providing services to taxonomists for standard genome sequencing and annotation.</title>
        <authorList>
            <consortium name="The Broad Institute Genomics Platform"/>
            <consortium name="The Broad Institute Genome Sequencing Center for Infectious Disease"/>
            <person name="Wu L."/>
            <person name="Ma J."/>
        </authorList>
    </citation>
    <scope>NUCLEOTIDE SEQUENCE [LARGE SCALE GENOMIC DNA]</scope>
    <source>
        <strain evidence="5 6">JCM 15914</strain>
    </source>
</reference>
<evidence type="ECO:0000256" key="1">
    <source>
        <dbReference type="ARBA" id="ARBA00023002"/>
    </source>
</evidence>
<name>A0ABN2Y4X0_9MICC</name>
<organism evidence="5 6">
    <name type="scientific">Kocuria atrinae</name>
    <dbReference type="NCBI Taxonomy" id="592377"/>
    <lineage>
        <taxon>Bacteria</taxon>
        <taxon>Bacillati</taxon>
        <taxon>Actinomycetota</taxon>
        <taxon>Actinomycetes</taxon>
        <taxon>Micrococcales</taxon>
        <taxon>Micrococcaceae</taxon>
        <taxon>Kocuria</taxon>
    </lineage>
</organism>
<evidence type="ECO:0000313" key="5">
    <source>
        <dbReference type="EMBL" id="GAA2120925.1"/>
    </source>
</evidence>